<dbReference type="PANTHER" id="PTHR33308">
    <property type="entry name" value="PEPTIDOGLYCAN HYDROLASE FLGJ"/>
    <property type="match status" value="1"/>
</dbReference>
<evidence type="ECO:0000256" key="1">
    <source>
        <dbReference type="ARBA" id="ARBA00022801"/>
    </source>
</evidence>
<accession>E0NJR9</accession>
<proteinExistence type="predicted"/>
<evidence type="ECO:0000313" key="4">
    <source>
        <dbReference type="Proteomes" id="UP000003280"/>
    </source>
</evidence>
<organism evidence="3 4">
    <name type="scientific">Peptoniphilus duerdenii ATCC BAA-1640</name>
    <dbReference type="NCBI Taxonomy" id="862517"/>
    <lineage>
        <taxon>Bacteria</taxon>
        <taxon>Bacillati</taxon>
        <taxon>Bacillota</taxon>
        <taxon>Tissierellia</taxon>
        <taxon>Tissierellales</taxon>
        <taxon>Peptoniphilaceae</taxon>
        <taxon>Peptoniphilus</taxon>
    </lineage>
</organism>
<comment type="caution">
    <text evidence="3">The sequence shown here is derived from an EMBL/GenBank/DDBJ whole genome shotgun (WGS) entry which is preliminary data.</text>
</comment>
<dbReference type="OrthoDB" id="977752at2"/>
<dbReference type="Proteomes" id="UP000003280">
    <property type="component" value="Unassembled WGS sequence"/>
</dbReference>
<protein>
    <submittedName>
        <fullName evidence="3">Exo-glucosaminidase LytG</fullName>
        <ecNumber evidence="3">3.2.1.-</ecNumber>
    </submittedName>
</protein>
<evidence type="ECO:0000259" key="2">
    <source>
        <dbReference type="SMART" id="SM00047"/>
    </source>
</evidence>
<evidence type="ECO:0000313" key="3">
    <source>
        <dbReference type="EMBL" id="EFM25864.1"/>
    </source>
</evidence>
<dbReference type="AlphaFoldDB" id="E0NJR9"/>
<dbReference type="InterPro" id="IPR051056">
    <property type="entry name" value="Glycosyl_Hydrolase_73"/>
</dbReference>
<dbReference type="Gene3D" id="1.10.530.10">
    <property type="match status" value="1"/>
</dbReference>
<dbReference type="PRINTS" id="PR01002">
    <property type="entry name" value="FLGFLGJ"/>
</dbReference>
<dbReference type="STRING" id="862517.HMPREF9225_0408"/>
<keyword evidence="3" id="KW-0326">Glycosidase</keyword>
<feature type="domain" description="Mannosyl-glycoprotein endo-beta-N-acetylglucosamidase-like" evidence="2">
    <location>
        <begin position="30"/>
        <end position="184"/>
    </location>
</feature>
<dbReference type="PANTHER" id="PTHR33308:SF9">
    <property type="entry name" value="PEPTIDOGLYCAN HYDROLASE FLGJ"/>
    <property type="match status" value="1"/>
</dbReference>
<dbReference type="Pfam" id="PF01832">
    <property type="entry name" value="Glucosaminidase"/>
    <property type="match status" value="1"/>
</dbReference>
<dbReference type="RefSeq" id="WP_008901244.1">
    <property type="nucleotide sequence ID" value="NZ_GL397071.1"/>
</dbReference>
<dbReference type="InterPro" id="IPR002901">
    <property type="entry name" value="MGlyc_endo_b_GlcNAc-like_dom"/>
</dbReference>
<gene>
    <name evidence="3" type="primary">lytG</name>
    <name evidence="3" type="ORF">HMPREF9225_0408</name>
</gene>
<name>E0NJR9_9FIRM</name>
<dbReference type="GO" id="GO:0004040">
    <property type="term" value="F:amidase activity"/>
    <property type="evidence" value="ECO:0007669"/>
    <property type="project" value="InterPro"/>
</dbReference>
<dbReference type="GO" id="GO:0016798">
    <property type="term" value="F:hydrolase activity, acting on glycosyl bonds"/>
    <property type="evidence" value="ECO:0007669"/>
    <property type="project" value="UniProtKB-KW"/>
</dbReference>
<keyword evidence="4" id="KW-1185">Reference proteome</keyword>
<sequence length="186" mass="21100">MRKRKPNMFLRRLVSLTILGILIMMIPAMLLNNGTDTIEIKENYIESTKPLAISVAKKYGLFPSVTLAQSALESNFGRSELSTSYNNYFGIKAKSGGVEMETKEYENGVEKSVLEPFKKYDSKKASFKDYGKLISTAARYEKVRDAKDYKEAITLIQSCGYATDPNYAKKVIDIIEKYNLMELDNE</sequence>
<dbReference type="EC" id="3.2.1.-" evidence="3"/>
<dbReference type="eggNOG" id="COG1705">
    <property type="taxonomic scope" value="Bacteria"/>
</dbReference>
<keyword evidence="1 3" id="KW-0378">Hydrolase</keyword>
<reference evidence="3 4" key="1">
    <citation type="submission" date="2010-07" db="EMBL/GenBank/DDBJ databases">
        <authorList>
            <person name="Muzny D."/>
            <person name="Qin X."/>
            <person name="Deng J."/>
            <person name="Jiang H."/>
            <person name="Liu Y."/>
            <person name="Qu J."/>
            <person name="Song X.-Z."/>
            <person name="Zhang L."/>
            <person name="Thornton R."/>
            <person name="Coyle M."/>
            <person name="Francisco L."/>
            <person name="Jackson L."/>
            <person name="Javaid M."/>
            <person name="Korchina V."/>
            <person name="Kovar C."/>
            <person name="Mata R."/>
            <person name="Mathew T."/>
            <person name="Ngo R."/>
            <person name="Nguyen L."/>
            <person name="Nguyen N."/>
            <person name="Okwuonu G."/>
            <person name="Ongeri F."/>
            <person name="Pham C."/>
            <person name="Simmons D."/>
            <person name="Wilczek-Boney K."/>
            <person name="Hale W."/>
            <person name="Jakkamsetti A."/>
            <person name="Pham P."/>
            <person name="Ruth R."/>
            <person name="San Lucas F."/>
            <person name="Warren J."/>
            <person name="Zhang J."/>
            <person name="Zhao Z."/>
            <person name="Zhou C."/>
            <person name="Zhu D."/>
            <person name="Lee S."/>
            <person name="Bess C."/>
            <person name="Blankenburg K."/>
            <person name="Forbes L."/>
            <person name="Fu Q."/>
            <person name="Gubbala S."/>
            <person name="Hirani K."/>
            <person name="Jayaseelan J.C."/>
            <person name="Lara F."/>
            <person name="Munidasa M."/>
            <person name="Palculict T."/>
            <person name="Patil S."/>
            <person name="Pu L.-L."/>
            <person name="Saada N."/>
            <person name="Tang L."/>
            <person name="Weissenberger G."/>
            <person name="Zhu Y."/>
            <person name="Hemphill L."/>
            <person name="Shang Y."/>
            <person name="Youmans B."/>
            <person name="Ayvaz T."/>
            <person name="Ross M."/>
            <person name="Santibanez J."/>
            <person name="Aqrawi P."/>
            <person name="Gross S."/>
            <person name="Joshi V."/>
            <person name="Fowler G."/>
            <person name="Nazareth L."/>
            <person name="Reid J."/>
            <person name="Worley K."/>
            <person name="Petrosino J."/>
            <person name="Highlander S."/>
            <person name="Gibbs R."/>
        </authorList>
    </citation>
    <scope>NUCLEOTIDE SEQUENCE [LARGE SCALE GENOMIC DNA]</scope>
    <source>
        <strain evidence="3 4">ATCC BAA-1640</strain>
    </source>
</reference>
<dbReference type="EMBL" id="AEEH01000019">
    <property type="protein sequence ID" value="EFM25864.1"/>
    <property type="molecule type" value="Genomic_DNA"/>
</dbReference>
<dbReference type="Gene3D" id="4.10.80.30">
    <property type="entry name" value="DNA polymerase, domain 6"/>
    <property type="match status" value="1"/>
</dbReference>
<dbReference type="SMART" id="SM00047">
    <property type="entry name" value="LYZ2"/>
    <property type="match status" value="1"/>
</dbReference>
<dbReference type="HOGENOM" id="CLU_013771_0_2_9"/>